<sequence length="194" mass="23004">MTKDDFKVDLLSLDEHYIVSKWVTERIPHIFNGNIEEYMKWKITLSHLLEIDSKEIIFTGSSCLGFSMNPNKNFKDFDQKSDVDIAIISHYHFDMSWFTLRHLGTKFYDLNYVEKASLDDHKNRLIYWGTIATDKILQLLPFSKQWMEAVSKLQNLMPIDGKEINFRIYNDFDSFKSYNINTIRKLKDIVLQGM</sequence>
<evidence type="ECO:0000313" key="1">
    <source>
        <dbReference type="EMBL" id="PJZ24887.1"/>
    </source>
</evidence>
<accession>A0A2M9XB12</accession>
<reference evidence="1 2" key="1">
    <citation type="submission" date="2017-07" db="EMBL/GenBank/DDBJ databases">
        <title>Leptospira spp. isolated from tropical soils.</title>
        <authorList>
            <person name="Thibeaux R."/>
            <person name="Iraola G."/>
            <person name="Ferres I."/>
            <person name="Bierque E."/>
            <person name="Girault D."/>
            <person name="Soupe-Gilbert M.-E."/>
            <person name="Picardeau M."/>
            <person name="Goarant C."/>
        </authorList>
    </citation>
    <scope>NUCLEOTIDE SEQUENCE [LARGE SCALE GENOMIC DNA]</scope>
    <source>
        <strain evidence="1 2">MCA1-C-A1</strain>
    </source>
</reference>
<name>A0A2M9XB12_9LEPT</name>
<dbReference type="EMBL" id="NPDN01000007">
    <property type="protein sequence ID" value="PJZ24887.1"/>
    <property type="molecule type" value="Genomic_DNA"/>
</dbReference>
<protein>
    <submittedName>
        <fullName evidence="1">Uncharacterized protein</fullName>
    </submittedName>
</protein>
<keyword evidence="2" id="KW-1185">Reference proteome</keyword>
<gene>
    <name evidence="1" type="ORF">CH357_15030</name>
</gene>
<proteinExistence type="predicted"/>
<dbReference type="RefSeq" id="WP_100707577.1">
    <property type="nucleotide sequence ID" value="NZ_NPDL01000006.1"/>
</dbReference>
<comment type="caution">
    <text evidence="1">The sequence shown here is derived from an EMBL/GenBank/DDBJ whole genome shotgun (WGS) entry which is preliminary data.</text>
</comment>
<dbReference type="AlphaFoldDB" id="A0A2M9XB12"/>
<evidence type="ECO:0000313" key="2">
    <source>
        <dbReference type="Proteomes" id="UP000232196"/>
    </source>
</evidence>
<dbReference type="Proteomes" id="UP000232196">
    <property type="component" value="Unassembled WGS sequence"/>
</dbReference>
<organism evidence="1 2">
    <name type="scientific">Leptospira hartskeerlii</name>
    <dbReference type="NCBI Taxonomy" id="2023177"/>
    <lineage>
        <taxon>Bacteria</taxon>
        <taxon>Pseudomonadati</taxon>
        <taxon>Spirochaetota</taxon>
        <taxon>Spirochaetia</taxon>
        <taxon>Leptospirales</taxon>
        <taxon>Leptospiraceae</taxon>
        <taxon>Leptospira</taxon>
    </lineage>
</organism>
<dbReference type="OrthoDB" id="7058235at2"/>